<reference evidence="1 2" key="1">
    <citation type="submission" date="2016-03" db="EMBL/GenBank/DDBJ databases">
        <title>Genome Sequence and Comparative Pathogenic Determinants of Uropathogenic Escherichia coli O25b:H4, a Clinical Isolate from Saudi Arabia.</title>
        <authorList>
            <person name="Alyamani E.A.J."/>
            <person name="Khiyami M.A."/>
            <person name="Booq R.Y."/>
            <person name="Bahwerth F.S."/>
            <person name="Vaisvil B."/>
            <person name="Schmitt D.P."/>
            <person name="Kapatral V."/>
        </authorList>
    </citation>
    <scope>NUCLEOTIDE SEQUENCE [LARGE SCALE GENOMIC DNA]</scope>
    <source>
        <strain evidence="1 2">O25b:H4</strain>
    </source>
</reference>
<organism evidence="1 2">
    <name type="scientific">Escherichia coli O25b:H4</name>
    <dbReference type="NCBI Taxonomy" id="941280"/>
    <lineage>
        <taxon>Bacteria</taxon>
        <taxon>Pseudomonadati</taxon>
        <taxon>Pseudomonadota</taxon>
        <taxon>Gammaproteobacteria</taxon>
        <taxon>Enterobacterales</taxon>
        <taxon>Enterobacteriaceae</taxon>
        <taxon>Escherichia</taxon>
    </lineage>
</organism>
<dbReference type="PATRIC" id="fig|941280.3.peg.3425"/>
<dbReference type="Proteomes" id="UP000183316">
    <property type="component" value="Chromosome"/>
</dbReference>
<proteinExistence type="predicted"/>
<protein>
    <submittedName>
        <fullName evidence="1">Uncharacterized protein</fullName>
    </submittedName>
</protein>
<evidence type="ECO:0000313" key="1">
    <source>
        <dbReference type="EMBL" id="ANK04714.1"/>
    </source>
</evidence>
<dbReference type="AlphaFoldDB" id="A0A192CGR3"/>
<accession>A0A192CGR3</accession>
<sequence>MGDRSRKSRIVQINGRVIFEGQQQKLINSLRNMQLCMLLKKRKIPTNSKVVFYMHLQLIKDNIHSVVICYT</sequence>
<evidence type="ECO:0000313" key="2">
    <source>
        <dbReference type="Proteomes" id="UP000183316"/>
    </source>
</evidence>
<gene>
    <name evidence="1" type="ORF">WLH_03453</name>
</gene>
<dbReference type="EMBL" id="CP015085">
    <property type="protein sequence ID" value="ANK04714.1"/>
    <property type="molecule type" value="Genomic_DNA"/>
</dbReference>
<name>A0A192CGR3_ECO25</name>